<proteinExistence type="predicted"/>
<dbReference type="SUPFAM" id="SSF55785">
    <property type="entry name" value="PYP-like sensor domain (PAS domain)"/>
    <property type="match status" value="1"/>
</dbReference>
<dbReference type="Pfam" id="PF02518">
    <property type="entry name" value="HATPase_c"/>
    <property type="match status" value="1"/>
</dbReference>
<evidence type="ECO:0000259" key="11">
    <source>
        <dbReference type="PROSITE" id="PS50113"/>
    </source>
</evidence>
<feature type="coiled-coil region" evidence="7">
    <location>
        <begin position="367"/>
        <end position="394"/>
    </location>
</feature>
<dbReference type="PROSITE" id="PS50112">
    <property type="entry name" value="PAS"/>
    <property type="match status" value="1"/>
</dbReference>
<dbReference type="Gene3D" id="3.30.450.40">
    <property type="match status" value="1"/>
</dbReference>
<evidence type="ECO:0000259" key="8">
    <source>
        <dbReference type="PROSITE" id="PS50109"/>
    </source>
</evidence>
<evidence type="ECO:0000256" key="3">
    <source>
        <dbReference type="ARBA" id="ARBA00022679"/>
    </source>
</evidence>
<dbReference type="SUPFAM" id="SSF55781">
    <property type="entry name" value="GAF domain-like"/>
    <property type="match status" value="1"/>
</dbReference>
<dbReference type="SMART" id="SM00448">
    <property type="entry name" value="REC"/>
    <property type="match status" value="1"/>
</dbReference>
<evidence type="ECO:0000259" key="9">
    <source>
        <dbReference type="PROSITE" id="PS50110"/>
    </source>
</evidence>
<keyword evidence="3" id="KW-0808">Transferase</keyword>
<accession>A0ABD5T658</accession>
<sequence>MHILCVDDDANFLDLTTTFLQRNLPAATIHTATRVGDAQTLIETEPIVCVVSDYEMPDQNGLEFLQSVRETHAELPFILFTGKGSEEIASDAISVGVTDYLQKRGPEQYERLAERIRHAVTEYQTQHELQERVKELTAIQTISDLLTASDDQSDEQLQQIATYLPKALQFPEAAVSSISLDETEFRSPEYEAPVDQLTVQDVTTAGNELELTIGYTDHSVAETDGDAFLPEERELLTTILQLITGYLDRKHVLSDLQEADRRLNLILNNTTAVMYLKDTDGRYVFVNAEYERLVDADNTEIVGSSDEDIHPPDVAAAVQANDRRVVETGEPIEVEERLTVNGAERTYLSLKVPALGGAGNVEGVFGVSTEITQRKERERQLEALNREISQFLSAETAEDVAERGVVAAREILDLQANSIHLYDAETDELVPAAYTDAVLELIGTPPSFHDGESIAWRVFEDGTATAIDDVQTDPDIYNPETPIRSELHLPLGEYGTLLAGSPTPSQFDSQDVVIGELLATHLTTALSKVNTEQALREREAELESQNERLEQFASMVSHDLRNPLSVASGHLERYQQTGEESHLDTIDTSLTRIQELITDLTTLARHGIPDENHEPVSVAEVAHDAWELVDTRSATLSTDPCTVNGDESQILALFENLFRNAVGHGGDDVTVRVGPLEDGFYVEDTGDGIPADERDSVFEHGYTTGYSGSGIGLTIVSRIAQGHDWDVTLTDSTEGGARFEFRETGSAEPADC</sequence>
<dbReference type="InterPro" id="IPR011006">
    <property type="entry name" value="CheY-like_superfamily"/>
</dbReference>
<dbReference type="SMART" id="SM00387">
    <property type="entry name" value="HATPase_c"/>
    <property type="match status" value="1"/>
</dbReference>
<dbReference type="CDD" id="cd00156">
    <property type="entry name" value="REC"/>
    <property type="match status" value="1"/>
</dbReference>
<dbReference type="Proteomes" id="UP001596443">
    <property type="component" value="Unassembled WGS sequence"/>
</dbReference>
<dbReference type="SUPFAM" id="SSF47384">
    <property type="entry name" value="Homodimeric domain of signal transducing histidine kinase"/>
    <property type="match status" value="1"/>
</dbReference>
<dbReference type="InterPro" id="IPR000700">
    <property type="entry name" value="PAS-assoc_C"/>
</dbReference>
<keyword evidence="5" id="KW-0902">Two-component regulatory system</keyword>
<keyword evidence="4" id="KW-0418">Kinase</keyword>
<dbReference type="GO" id="GO:0004673">
    <property type="term" value="F:protein histidine kinase activity"/>
    <property type="evidence" value="ECO:0007669"/>
    <property type="project" value="UniProtKB-EC"/>
</dbReference>
<dbReference type="Gene3D" id="3.30.565.10">
    <property type="entry name" value="Histidine kinase-like ATPase, C-terminal domain"/>
    <property type="match status" value="1"/>
</dbReference>
<dbReference type="InterPro" id="IPR001789">
    <property type="entry name" value="Sig_transdc_resp-reg_receiver"/>
</dbReference>
<dbReference type="InterPro" id="IPR029016">
    <property type="entry name" value="GAF-like_dom_sf"/>
</dbReference>
<feature type="modified residue" description="4-aspartylphosphate" evidence="6">
    <location>
        <position position="53"/>
    </location>
</feature>
<keyword evidence="13" id="KW-1185">Reference proteome</keyword>
<dbReference type="GeneID" id="81211332"/>
<dbReference type="NCBIfam" id="TIGR00229">
    <property type="entry name" value="sensory_box"/>
    <property type="match status" value="1"/>
</dbReference>
<protein>
    <recommendedName>
        <fullName evidence="2">histidine kinase</fullName>
        <ecNumber evidence="2">2.7.13.3</ecNumber>
    </recommendedName>
</protein>
<comment type="catalytic activity">
    <reaction evidence="1">
        <text>ATP + protein L-histidine = ADP + protein N-phospho-L-histidine.</text>
        <dbReference type="EC" id="2.7.13.3"/>
    </reaction>
</comment>
<dbReference type="EMBL" id="JBHSWX010000001">
    <property type="protein sequence ID" value="MFC6784616.1"/>
    <property type="molecule type" value="Genomic_DNA"/>
</dbReference>
<dbReference type="PANTHER" id="PTHR43711">
    <property type="entry name" value="TWO-COMPONENT HISTIDINE KINASE"/>
    <property type="match status" value="1"/>
</dbReference>
<dbReference type="Gene3D" id="3.40.50.2300">
    <property type="match status" value="1"/>
</dbReference>
<feature type="coiled-coil region" evidence="7">
    <location>
        <begin position="528"/>
        <end position="555"/>
    </location>
</feature>
<organism evidence="12 13">
    <name type="scientific">Halobaculum halobium</name>
    <dbReference type="NCBI Taxonomy" id="3032281"/>
    <lineage>
        <taxon>Archaea</taxon>
        <taxon>Methanobacteriati</taxon>
        <taxon>Methanobacteriota</taxon>
        <taxon>Stenosarchaea group</taxon>
        <taxon>Halobacteria</taxon>
        <taxon>Halobacteriales</taxon>
        <taxon>Haloferacaceae</taxon>
        <taxon>Halobaculum</taxon>
    </lineage>
</organism>
<dbReference type="InterPro" id="IPR003661">
    <property type="entry name" value="HisK_dim/P_dom"/>
</dbReference>
<dbReference type="CDD" id="cd00082">
    <property type="entry name" value="HisKA"/>
    <property type="match status" value="1"/>
</dbReference>
<dbReference type="SMART" id="SM00388">
    <property type="entry name" value="HisKA"/>
    <property type="match status" value="1"/>
</dbReference>
<dbReference type="SMART" id="SM00065">
    <property type="entry name" value="GAF"/>
    <property type="match status" value="1"/>
</dbReference>
<dbReference type="Pfam" id="PF00512">
    <property type="entry name" value="HisKA"/>
    <property type="match status" value="1"/>
</dbReference>
<keyword evidence="7" id="KW-0175">Coiled coil</keyword>
<dbReference type="Pfam" id="PF00072">
    <property type="entry name" value="Response_reg"/>
    <property type="match status" value="1"/>
</dbReference>
<dbReference type="Pfam" id="PF13185">
    <property type="entry name" value="GAF_2"/>
    <property type="match status" value="1"/>
</dbReference>
<feature type="domain" description="Response regulatory" evidence="9">
    <location>
        <begin position="2"/>
        <end position="118"/>
    </location>
</feature>
<dbReference type="InterPro" id="IPR000014">
    <property type="entry name" value="PAS"/>
</dbReference>
<dbReference type="InterPro" id="IPR005467">
    <property type="entry name" value="His_kinase_dom"/>
</dbReference>
<name>A0ABD5T658_9EURY</name>
<dbReference type="InterPro" id="IPR003018">
    <property type="entry name" value="GAF"/>
</dbReference>
<evidence type="ECO:0000313" key="12">
    <source>
        <dbReference type="EMBL" id="MFC6784616.1"/>
    </source>
</evidence>
<evidence type="ECO:0000256" key="6">
    <source>
        <dbReference type="PROSITE-ProRule" id="PRU00169"/>
    </source>
</evidence>
<dbReference type="Gene3D" id="3.30.450.20">
    <property type="entry name" value="PAS domain"/>
    <property type="match status" value="1"/>
</dbReference>
<dbReference type="PANTHER" id="PTHR43711:SF1">
    <property type="entry name" value="HISTIDINE KINASE 1"/>
    <property type="match status" value="1"/>
</dbReference>
<evidence type="ECO:0000259" key="10">
    <source>
        <dbReference type="PROSITE" id="PS50112"/>
    </source>
</evidence>
<evidence type="ECO:0000256" key="1">
    <source>
        <dbReference type="ARBA" id="ARBA00000085"/>
    </source>
</evidence>
<feature type="domain" description="PAC" evidence="11">
    <location>
        <begin position="332"/>
        <end position="383"/>
    </location>
</feature>
<comment type="caution">
    <text evidence="12">The sequence shown here is derived from an EMBL/GenBank/DDBJ whole genome shotgun (WGS) entry which is preliminary data.</text>
</comment>
<dbReference type="InterPro" id="IPR050736">
    <property type="entry name" value="Sensor_HK_Regulatory"/>
</dbReference>
<feature type="domain" description="Histidine kinase" evidence="8">
    <location>
        <begin position="555"/>
        <end position="747"/>
    </location>
</feature>
<reference evidence="12 13" key="1">
    <citation type="journal article" date="2019" name="Int. J. Syst. Evol. Microbiol.">
        <title>The Global Catalogue of Microorganisms (GCM) 10K type strain sequencing project: providing services to taxonomists for standard genome sequencing and annotation.</title>
        <authorList>
            <consortium name="The Broad Institute Genomics Platform"/>
            <consortium name="The Broad Institute Genome Sequencing Center for Infectious Disease"/>
            <person name="Wu L."/>
            <person name="Ma J."/>
        </authorList>
    </citation>
    <scope>NUCLEOTIDE SEQUENCE [LARGE SCALE GENOMIC DNA]</scope>
    <source>
        <strain evidence="12 13">SYNS20</strain>
    </source>
</reference>
<evidence type="ECO:0000256" key="7">
    <source>
        <dbReference type="SAM" id="Coils"/>
    </source>
</evidence>
<dbReference type="RefSeq" id="WP_284063795.1">
    <property type="nucleotide sequence ID" value="NZ_CP126159.1"/>
</dbReference>
<dbReference type="InterPro" id="IPR036890">
    <property type="entry name" value="HATPase_C_sf"/>
</dbReference>
<dbReference type="InterPro" id="IPR036097">
    <property type="entry name" value="HisK_dim/P_sf"/>
</dbReference>
<dbReference type="SMART" id="SM00091">
    <property type="entry name" value="PAS"/>
    <property type="match status" value="1"/>
</dbReference>
<feature type="domain" description="PAS" evidence="10">
    <location>
        <begin position="259"/>
        <end position="329"/>
    </location>
</feature>
<dbReference type="SUPFAM" id="SSF55874">
    <property type="entry name" value="ATPase domain of HSP90 chaperone/DNA topoisomerase II/histidine kinase"/>
    <property type="match status" value="1"/>
</dbReference>
<dbReference type="PROSITE" id="PS50113">
    <property type="entry name" value="PAC"/>
    <property type="match status" value="1"/>
</dbReference>
<keyword evidence="6" id="KW-0597">Phosphoprotein</keyword>
<dbReference type="CDD" id="cd00130">
    <property type="entry name" value="PAS"/>
    <property type="match status" value="1"/>
</dbReference>
<dbReference type="PROSITE" id="PS50109">
    <property type="entry name" value="HIS_KIN"/>
    <property type="match status" value="1"/>
</dbReference>
<evidence type="ECO:0000313" key="13">
    <source>
        <dbReference type="Proteomes" id="UP001596443"/>
    </source>
</evidence>
<dbReference type="Pfam" id="PF08448">
    <property type="entry name" value="PAS_4"/>
    <property type="match status" value="1"/>
</dbReference>
<dbReference type="GO" id="GO:0000160">
    <property type="term" value="P:phosphorelay signal transduction system"/>
    <property type="evidence" value="ECO:0007669"/>
    <property type="project" value="UniProtKB-KW"/>
</dbReference>
<dbReference type="PROSITE" id="PS50110">
    <property type="entry name" value="RESPONSE_REGULATORY"/>
    <property type="match status" value="1"/>
</dbReference>
<dbReference type="InterPro" id="IPR013656">
    <property type="entry name" value="PAS_4"/>
</dbReference>
<dbReference type="InterPro" id="IPR003594">
    <property type="entry name" value="HATPase_dom"/>
</dbReference>
<dbReference type="InterPro" id="IPR035965">
    <property type="entry name" value="PAS-like_dom_sf"/>
</dbReference>
<dbReference type="EC" id="2.7.13.3" evidence="2"/>
<dbReference type="SUPFAM" id="SSF52172">
    <property type="entry name" value="CheY-like"/>
    <property type="match status" value="1"/>
</dbReference>
<gene>
    <name evidence="12" type="ORF">ACFQFD_01025</name>
</gene>
<dbReference type="Gene3D" id="1.10.287.130">
    <property type="match status" value="1"/>
</dbReference>
<evidence type="ECO:0000256" key="4">
    <source>
        <dbReference type="ARBA" id="ARBA00022777"/>
    </source>
</evidence>
<evidence type="ECO:0000256" key="2">
    <source>
        <dbReference type="ARBA" id="ARBA00012438"/>
    </source>
</evidence>
<evidence type="ECO:0000256" key="5">
    <source>
        <dbReference type="ARBA" id="ARBA00023012"/>
    </source>
</evidence>
<dbReference type="AlphaFoldDB" id="A0ABD5T658"/>